<keyword evidence="2" id="KW-1185">Reference proteome</keyword>
<evidence type="ECO:0000313" key="1">
    <source>
        <dbReference type="EMBL" id="NEX60065.1"/>
    </source>
</evidence>
<dbReference type="Proteomes" id="UP000482155">
    <property type="component" value="Unassembled WGS sequence"/>
</dbReference>
<proteinExistence type="predicted"/>
<dbReference type="RefSeq" id="WP_163960568.1">
    <property type="nucleotide sequence ID" value="NZ_JAAIVB010000011.1"/>
</dbReference>
<reference evidence="1 2" key="1">
    <citation type="submission" date="2020-02" db="EMBL/GenBank/DDBJ databases">
        <authorList>
            <person name="Kim M.K."/>
        </authorList>
    </citation>
    <scope>NUCLEOTIDE SEQUENCE [LARGE SCALE GENOMIC DNA]</scope>
    <source>
        <strain evidence="1 2">17J57-3</strain>
    </source>
</reference>
<dbReference type="AlphaFoldDB" id="A0A6B3SL23"/>
<comment type="caution">
    <text evidence="1">The sequence shown here is derived from an EMBL/GenBank/DDBJ whole genome shotgun (WGS) entry which is preliminary data.</text>
</comment>
<accession>A0A6B3SL23</accession>
<sequence>MQTNRPTRINSVFASAAIQQAVLLNCEKLDSIKAKTGNHLTDTASRAAAEAALTMMADWETALAEGTSPADLPGEVDKAIAQLIQFRQDVARAYRLDAAAPALEPVSDGFGRTFAVSPSAEAVFLRADTVTVIVEREDDGVAVSLTPRGLPFQEVSRAHLSFVDVEAAVAKAYGTTVDDAADWAHTERGIDFASQSLEERLSLIRQNGACNPADRGFHRIPDEAVERHFLSGAFFVTEAAQTEVMALGLDRVLSWFNRPVAAAHVGQTIAMDEFPLQAFFGMDQEKEGAEAFYVAISLLKPANAPAA</sequence>
<organism evidence="1 2">
    <name type="scientific">Noviherbaspirillum galbum</name>
    <dbReference type="NCBI Taxonomy" id="2709383"/>
    <lineage>
        <taxon>Bacteria</taxon>
        <taxon>Pseudomonadati</taxon>
        <taxon>Pseudomonadota</taxon>
        <taxon>Betaproteobacteria</taxon>
        <taxon>Burkholderiales</taxon>
        <taxon>Oxalobacteraceae</taxon>
        <taxon>Noviherbaspirillum</taxon>
    </lineage>
</organism>
<evidence type="ECO:0000313" key="2">
    <source>
        <dbReference type="Proteomes" id="UP000482155"/>
    </source>
</evidence>
<protein>
    <submittedName>
        <fullName evidence="1">Uncharacterized protein</fullName>
    </submittedName>
</protein>
<name>A0A6B3SL23_9BURK</name>
<gene>
    <name evidence="1" type="ORF">G3574_03145</name>
</gene>
<dbReference type="EMBL" id="JAAIVB010000011">
    <property type="protein sequence ID" value="NEX60065.1"/>
    <property type="molecule type" value="Genomic_DNA"/>
</dbReference>